<sequence>MRQFLKSYTIFVNYTLSSELQTLYEFYTNGGIDSGLKGLADGFILNGKPITIFSGSFHYFRVHQNNWRPILEKFKAAGLNAVQFYSPWNLHEETPGHFDFSSGLLNVSDFLGAIKETDMFAMYRPGPYICAEWEFGGLPAWLLRDPNMKVRSNYKPYMDAVDSYWEQLFAVIKDYQFTTNGGPIIAVQMENEFGSHGNTLRNKDHFNYMKNLGSIARKYGIKELLFTSDGPKRHGSLDVFDYFLTEYLQTINFNRNSLQHLRDLKTSRPNQPLYVAEYWSGWFDNWGSKHNTQHIDYYSRQLDEIIFQMNSSFNAYMFIGGTNFGFMAGNVGKIVNGSSLSTSFVTSYDYDAPLTESGNYTPKYWKTKELIERFNTERNAPKLKQYLPPKHNRAVSYGVIEMTEQLCLCHILSNIKSYSYESPVSMENINIEPNYGQNFGFTLYRTSIPVSKVITFSKGRVNDRASLMVDNKQIGFVFAKSRSFNHTIPGHVFRRKQDMKYNLDILVENMGRIGFGSLITDMKIQRKGLSEDILIDNKVQHNWQIFAIDMKPQFINGLNNEKWTPIEDYKSPTFYRTRLVIEDTPEDTYIKLGPNWTTSVVFINGFNLGRYWSVGPTLTLYLPSHLLKQGVNEIIIFETQKNGKQIELTDEPILG</sequence>
<dbReference type="OrthoDB" id="6411986at2759"/>
<dbReference type="InterPro" id="IPR019801">
    <property type="entry name" value="Glyco_hydro_35_CS"/>
</dbReference>
<evidence type="ECO:0000256" key="1">
    <source>
        <dbReference type="ARBA" id="ARBA00009809"/>
    </source>
</evidence>
<dbReference type="SUPFAM" id="SSF49785">
    <property type="entry name" value="Galactose-binding domain-like"/>
    <property type="match status" value="1"/>
</dbReference>
<keyword evidence="3 5" id="KW-0326">Glycosidase</keyword>
<dbReference type="Pfam" id="PF21317">
    <property type="entry name" value="BetaGal_ABD_1"/>
    <property type="match status" value="1"/>
</dbReference>
<dbReference type="Pfam" id="PF01301">
    <property type="entry name" value="Glyco_hydro_35"/>
    <property type="match status" value="1"/>
</dbReference>
<evidence type="ECO:0000259" key="8">
    <source>
        <dbReference type="Pfam" id="PF21317"/>
    </source>
</evidence>
<feature type="domain" description="Glycoside hydrolase 35 catalytic" evidence="7">
    <location>
        <begin position="43"/>
        <end position="373"/>
    </location>
</feature>
<feature type="active site" description="Nucleophile" evidence="4">
    <location>
        <position position="277"/>
    </location>
</feature>
<dbReference type="FunFam" id="2.60.120.260:FF:000049">
    <property type="entry name" value="Beta-galactosidase"/>
    <property type="match status" value="1"/>
</dbReference>
<keyword evidence="11" id="KW-1185">Reference proteome</keyword>
<evidence type="ECO:0000313" key="11">
    <source>
        <dbReference type="Proteomes" id="UP000728032"/>
    </source>
</evidence>
<accession>A0A7R9QP92</accession>
<organism evidence="10">
    <name type="scientific">Oppiella nova</name>
    <dbReference type="NCBI Taxonomy" id="334625"/>
    <lineage>
        <taxon>Eukaryota</taxon>
        <taxon>Metazoa</taxon>
        <taxon>Ecdysozoa</taxon>
        <taxon>Arthropoda</taxon>
        <taxon>Chelicerata</taxon>
        <taxon>Arachnida</taxon>
        <taxon>Acari</taxon>
        <taxon>Acariformes</taxon>
        <taxon>Sarcoptiformes</taxon>
        <taxon>Oribatida</taxon>
        <taxon>Brachypylina</taxon>
        <taxon>Oppioidea</taxon>
        <taxon>Oppiidae</taxon>
        <taxon>Oppiella</taxon>
    </lineage>
</organism>
<evidence type="ECO:0000256" key="2">
    <source>
        <dbReference type="ARBA" id="ARBA00022801"/>
    </source>
</evidence>
<dbReference type="AlphaFoldDB" id="A0A7R9QP92"/>
<dbReference type="Proteomes" id="UP000728032">
    <property type="component" value="Unassembled WGS sequence"/>
</dbReference>
<feature type="active site" description="Proton donor" evidence="4">
    <location>
        <position position="192"/>
    </location>
</feature>
<gene>
    <name evidence="10" type="ORF">ONB1V03_LOCUS9471</name>
</gene>
<dbReference type="EMBL" id="OC920779">
    <property type="protein sequence ID" value="CAD7652812.1"/>
    <property type="molecule type" value="Genomic_DNA"/>
</dbReference>
<feature type="domain" description="Beta-galactosidase galactose-binding" evidence="9">
    <location>
        <begin position="572"/>
        <end position="632"/>
    </location>
</feature>
<evidence type="ECO:0000259" key="7">
    <source>
        <dbReference type="Pfam" id="PF01301"/>
    </source>
</evidence>
<dbReference type="Pfam" id="PF21467">
    <property type="entry name" value="BetaGal_gal-bd"/>
    <property type="match status" value="1"/>
</dbReference>
<comment type="similarity">
    <text evidence="1 6">Belongs to the glycosyl hydrolase 35 family.</text>
</comment>
<evidence type="ECO:0000256" key="5">
    <source>
        <dbReference type="RuleBase" id="RU000675"/>
    </source>
</evidence>
<dbReference type="SUPFAM" id="SSF51445">
    <property type="entry name" value="(Trans)glycosidases"/>
    <property type="match status" value="1"/>
</dbReference>
<proteinExistence type="inferred from homology"/>
<evidence type="ECO:0000256" key="4">
    <source>
        <dbReference type="PIRSR" id="PIRSR006336-1"/>
    </source>
</evidence>
<dbReference type="Gene3D" id="3.20.20.80">
    <property type="entry name" value="Glycosidases"/>
    <property type="match status" value="1"/>
</dbReference>
<dbReference type="InterPro" id="IPR017853">
    <property type="entry name" value="GH"/>
</dbReference>
<dbReference type="GO" id="GO:0005975">
    <property type="term" value="P:carbohydrate metabolic process"/>
    <property type="evidence" value="ECO:0007669"/>
    <property type="project" value="InterPro"/>
</dbReference>
<dbReference type="InterPro" id="IPR031330">
    <property type="entry name" value="Gly_Hdrlase_35_cat"/>
</dbReference>
<keyword evidence="2 5" id="KW-0378">Hydrolase</keyword>
<dbReference type="InterPro" id="IPR048912">
    <property type="entry name" value="BetaGal1-like_ABD1"/>
</dbReference>
<dbReference type="Gene3D" id="2.60.120.260">
    <property type="entry name" value="Galactose-binding domain-like"/>
    <property type="match status" value="2"/>
</dbReference>
<protein>
    <recommendedName>
        <fullName evidence="5">Beta-galactosidase</fullName>
        <ecNumber evidence="5">3.2.1.23</ecNumber>
    </recommendedName>
</protein>
<dbReference type="InterPro" id="IPR001944">
    <property type="entry name" value="Glycoside_Hdrlase_35"/>
</dbReference>
<dbReference type="PIRSF" id="PIRSF006336">
    <property type="entry name" value="B-gal"/>
    <property type="match status" value="1"/>
</dbReference>
<feature type="domain" description="Beta-galactosidase 1-like first all-beta" evidence="8">
    <location>
        <begin position="436"/>
        <end position="548"/>
    </location>
</feature>
<dbReference type="PROSITE" id="PS01182">
    <property type="entry name" value="GLYCOSYL_HYDROL_F35"/>
    <property type="match status" value="1"/>
</dbReference>
<reference evidence="10" key="1">
    <citation type="submission" date="2020-11" db="EMBL/GenBank/DDBJ databases">
        <authorList>
            <person name="Tran Van P."/>
        </authorList>
    </citation>
    <scope>NUCLEOTIDE SEQUENCE</scope>
</reference>
<evidence type="ECO:0000313" key="10">
    <source>
        <dbReference type="EMBL" id="CAD7652812.1"/>
    </source>
</evidence>
<dbReference type="EC" id="3.2.1.23" evidence="5"/>
<dbReference type="EMBL" id="CAJPVJ010005954">
    <property type="protein sequence ID" value="CAG2169999.1"/>
    <property type="molecule type" value="Genomic_DNA"/>
</dbReference>
<comment type="catalytic activity">
    <reaction evidence="5">
        <text>Hydrolysis of terminal non-reducing beta-D-galactose residues in beta-D-galactosides.</text>
        <dbReference type="EC" id="3.2.1.23"/>
    </reaction>
</comment>
<dbReference type="GO" id="GO:0004565">
    <property type="term" value="F:beta-galactosidase activity"/>
    <property type="evidence" value="ECO:0007669"/>
    <property type="project" value="UniProtKB-EC"/>
</dbReference>
<evidence type="ECO:0000256" key="3">
    <source>
        <dbReference type="ARBA" id="ARBA00023295"/>
    </source>
</evidence>
<dbReference type="InterPro" id="IPR008979">
    <property type="entry name" value="Galactose-bd-like_sf"/>
</dbReference>
<name>A0A7R9QP92_9ACAR</name>
<evidence type="ECO:0000256" key="6">
    <source>
        <dbReference type="RuleBase" id="RU003679"/>
    </source>
</evidence>
<dbReference type="PRINTS" id="PR00742">
    <property type="entry name" value="GLHYDRLASE35"/>
</dbReference>
<dbReference type="InterPro" id="IPR026283">
    <property type="entry name" value="B-gal_1-like"/>
</dbReference>
<evidence type="ECO:0000259" key="9">
    <source>
        <dbReference type="Pfam" id="PF21467"/>
    </source>
</evidence>
<dbReference type="InterPro" id="IPR048913">
    <property type="entry name" value="BetaGal_gal-bd"/>
</dbReference>
<dbReference type="PANTHER" id="PTHR23421">
    <property type="entry name" value="BETA-GALACTOSIDASE RELATED"/>
    <property type="match status" value="1"/>
</dbReference>